<organism evidence="2 3">
    <name type="scientific">Gordonia lacunae</name>
    <dbReference type="NCBI Taxonomy" id="417102"/>
    <lineage>
        <taxon>Bacteria</taxon>
        <taxon>Bacillati</taxon>
        <taxon>Actinomycetota</taxon>
        <taxon>Actinomycetes</taxon>
        <taxon>Mycobacteriales</taxon>
        <taxon>Gordoniaceae</taxon>
        <taxon>Gordonia</taxon>
    </lineage>
</organism>
<keyword evidence="1" id="KW-0812">Transmembrane</keyword>
<evidence type="ECO:0000313" key="3">
    <source>
        <dbReference type="Proteomes" id="UP000194632"/>
    </source>
</evidence>
<feature type="transmembrane region" description="Helical" evidence="1">
    <location>
        <begin position="26"/>
        <end position="43"/>
    </location>
</feature>
<evidence type="ECO:0000313" key="2">
    <source>
        <dbReference type="EMBL" id="OUC76665.1"/>
    </source>
</evidence>
<keyword evidence="3" id="KW-1185">Reference proteome</keyword>
<sequence>MTKSLERAIARAVATRIAQLDDGPRYAVYTTAGLVLAACALLLPDYLIVVVFPLGLVAFGILVAAIAGAKPAEKIALWAGLTFGLAADCIWVGLVFDGIL</sequence>
<evidence type="ECO:0000256" key="1">
    <source>
        <dbReference type="SAM" id="Phobius"/>
    </source>
</evidence>
<dbReference type="Proteomes" id="UP000194632">
    <property type="component" value="Unassembled WGS sequence"/>
</dbReference>
<comment type="caution">
    <text evidence="2">The sequence shown here is derived from an EMBL/GenBank/DDBJ whole genome shotgun (WGS) entry which is preliminary data.</text>
</comment>
<dbReference type="EMBL" id="NGFO01000029">
    <property type="protein sequence ID" value="OUC76665.1"/>
    <property type="molecule type" value="Genomic_DNA"/>
</dbReference>
<protein>
    <submittedName>
        <fullName evidence="2">Uncharacterized protein</fullName>
    </submittedName>
</protein>
<name>A0A243Q5H4_9ACTN</name>
<keyword evidence="1" id="KW-1133">Transmembrane helix</keyword>
<dbReference type="RefSeq" id="WP_044508785.1">
    <property type="nucleotide sequence ID" value="NZ_NGFO01000029.1"/>
</dbReference>
<reference evidence="2 3" key="1">
    <citation type="submission" date="2017-05" db="EMBL/GenBank/DDBJ databases">
        <title>Biotechnological potential of actinobacteria isolated from South African environments.</title>
        <authorList>
            <person name="Le Roes-Hill M."/>
            <person name="Prins A."/>
            <person name="Durrell K.A."/>
        </authorList>
    </citation>
    <scope>NUCLEOTIDE SEQUENCE [LARGE SCALE GENOMIC DNA]</scope>
    <source>
        <strain evidence="2">BS2</strain>
    </source>
</reference>
<feature type="transmembrane region" description="Helical" evidence="1">
    <location>
        <begin position="75"/>
        <end position="96"/>
    </location>
</feature>
<keyword evidence="1" id="KW-0472">Membrane</keyword>
<accession>A0A243Q5H4</accession>
<proteinExistence type="predicted"/>
<feature type="transmembrane region" description="Helical" evidence="1">
    <location>
        <begin position="49"/>
        <end position="68"/>
    </location>
</feature>
<dbReference type="AlphaFoldDB" id="A0A243Q5H4"/>
<dbReference type="STRING" id="417102.CA982_20685"/>
<dbReference type="OrthoDB" id="9921922at2"/>
<gene>
    <name evidence="2" type="ORF">CA982_20685</name>
</gene>